<evidence type="ECO:0000313" key="1">
    <source>
        <dbReference type="EMBL" id="SOQ36403.1"/>
    </source>
</evidence>
<gene>
    <name evidence="1" type="ORF">SFRICE_019986</name>
</gene>
<sequence length="53" mass="6198">MLWMRLRIRRSLTWRAYRLCPHLSCTRAGNLSLIMMAAAIWTRCSSSVATMPR</sequence>
<protein>
    <submittedName>
        <fullName evidence="1">SFRICE_019986</fullName>
    </submittedName>
</protein>
<organism evidence="1">
    <name type="scientific">Spodoptera frugiperda</name>
    <name type="common">Fall armyworm</name>
    <dbReference type="NCBI Taxonomy" id="7108"/>
    <lineage>
        <taxon>Eukaryota</taxon>
        <taxon>Metazoa</taxon>
        <taxon>Ecdysozoa</taxon>
        <taxon>Arthropoda</taxon>
        <taxon>Hexapoda</taxon>
        <taxon>Insecta</taxon>
        <taxon>Pterygota</taxon>
        <taxon>Neoptera</taxon>
        <taxon>Endopterygota</taxon>
        <taxon>Lepidoptera</taxon>
        <taxon>Glossata</taxon>
        <taxon>Ditrysia</taxon>
        <taxon>Noctuoidea</taxon>
        <taxon>Noctuidae</taxon>
        <taxon>Amphipyrinae</taxon>
        <taxon>Spodoptera</taxon>
    </lineage>
</organism>
<dbReference type="EMBL" id="ODYU01000918">
    <property type="protein sequence ID" value="SOQ36403.1"/>
    <property type="molecule type" value="Genomic_DNA"/>
</dbReference>
<proteinExistence type="predicted"/>
<reference evidence="1" key="1">
    <citation type="submission" date="2016-07" db="EMBL/GenBank/DDBJ databases">
        <authorList>
            <person name="Bretaudeau A."/>
        </authorList>
    </citation>
    <scope>NUCLEOTIDE SEQUENCE</scope>
    <source>
        <strain evidence="1">Rice</strain>
        <tissue evidence="1">Whole body</tissue>
    </source>
</reference>
<dbReference type="AlphaFoldDB" id="A0A2H1V6E1"/>
<name>A0A2H1V6E1_SPOFR</name>
<accession>A0A2H1V6E1</accession>